<dbReference type="EMBL" id="RBWY01000001">
    <property type="protein sequence ID" value="RKS87831.1"/>
    <property type="molecule type" value="Genomic_DNA"/>
</dbReference>
<evidence type="ECO:0000256" key="2">
    <source>
        <dbReference type="SAM" id="Phobius"/>
    </source>
</evidence>
<dbReference type="GO" id="GO:0019534">
    <property type="term" value="F:toxin transmembrane transporter activity"/>
    <property type="evidence" value="ECO:0007669"/>
    <property type="project" value="InterPro"/>
</dbReference>
<keyword evidence="2" id="KW-0472">Membrane</keyword>
<proteinExistence type="predicted"/>
<feature type="transmembrane region" description="Helical" evidence="2">
    <location>
        <begin position="21"/>
        <end position="42"/>
    </location>
</feature>
<organism evidence="3 4">
    <name type="scientific">Orbus hercynius</name>
    <dbReference type="NCBI Taxonomy" id="593135"/>
    <lineage>
        <taxon>Bacteria</taxon>
        <taxon>Pseudomonadati</taxon>
        <taxon>Pseudomonadota</taxon>
        <taxon>Gammaproteobacteria</taxon>
        <taxon>Orbales</taxon>
        <taxon>Orbaceae</taxon>
        <taxon>Orbus</taxon>
    </lineage>
</organism>
<dbReference type="GO" id="GO:0051301">
    <property type="term" value="P:cell division"/>
    <property type="evidence" value="ECO:0007669"/>
    <property type="project" value="UniProtKB-KW"/>
</dbReference>
<evidence type="ECO:0000313" key="3">
    <source>
        <dbReference type="EMBL" id="RKS87831.1"/>
    </source>
</evidence>
<dbReference type="InterPro" id="IPR014161">
    <property type="entry name" value="Tol-Pal_TolA"/>
</dbReference>
<dbReference type="GO" id="GO:0016020">
    <property type="term" value="C:membrane"/>
    <property type="evidence" value="ECO:0007669"/>
    <property type="project" value="InterPro"/>
</dbReference>
<keyword evidence="4" id="KW-1185">Reference proteome</keyword>
<evidence type="ECO:0000256" key="1">
    <source>
        <dbReference type="SAM" id="MobiDB-lite"/>
    </source>
</evidence>
<gene>
    <name evidence="3" type="ORF">DES39_1078</name>
</gene>
<dbReference type="Pfam" id="PF06519">
    <property type="entry name" value="TolA"/>
    <property type="match status" value="1"/>
</dbReference>
<accession>A0A495RKH3</accession>
<comment type="caution">
    <text evidence="3">The sequence shown here is derived from an EMBL/GenBank/DDBJ whole genome shotgun (WGS) entry which is preliminary data.</text>
</comment>
<dbReference type="GO" id="GO:0043213">
    <property type="term" value="P:bacteriocin transport"/>
    <property type="evidence" value="ECO:0007669"/>
    <property type="project" value="InterPro"/>
</dbReference>
<dbReference type="NCBIfam" id="TIGR02794">
    <property type="entry name" value="tolA_full"/>
    <property type="match status" value="1"/>
</dbReference>
<dbReference type="Gene3D" id="3.30.1150.10">
    <property type="match status" value="1"/>
</dbReference>
<protein>
    <submittedName>
        <fullName evidence="3">Cell division and transport-associated protein TolA</fullName>
    </submittedName>
</protein>
<feature type="compositionally biased region" description="Basic and acidic residues" evidence="1">
    <location>
        <begin position="164"/>
        <end position="206"/>
    </location>
</feature>
<evidence type="ECO:0000313" key="4">
    <source>
        <dbReference type="Proteomes" id="UP000278542"/>
    </source>
</evidence>
<feature type="region of interest" description="Disordered" evidence="1">
    <location>
        <begin position="159"/>
        <end position="206"/>
    </location>
</feature>
<name>A0A495RKH3_9GAMM</name>
<keyword evidence="2" id="KW-0812">Transmembrane</keyword>
<sequence>MSNTIWSQCTMPKNTNSKFSFALITSILLHVILIAVLSYSAWQSVSLSENNPQGESIDAIMIDTNIISEQYQRQLQHQLDSKQVKQQQQAQIEKQAQVLQQNQLAEQQRLKELEKQRLLAVEKQQQEQDAIANALAEKQKIQQDAEKARAQLEEQQKQALIAKQKADDEAKLRAEKERQDKQRIESERQKAEQEKQQALAEAEKAKQEAEKQKQILEQERLKVEKNKQEKLRIAQEAKQKAQEELQRQQAVNDLLGGLTSSVPKSQQGVSNGELDQFKSQIHNAISNKFINPKLYNGKNCVLKIQLASDGFLINVTAQEGDGALCREAISATKLAKFPKPKNDEIYQKVKNLTIDFSPK</sequence>
<dbReference type="AlphaFoldDB" id="A0A495RKH3"/>
<dbReference type="SUPFAM" id="SSF74653">
    <property type="entry name" value="TolA/TonB C-terminal domain"/>
    <property type="match status" value="1"/>
</dbReference>
<keyword evidence="2" id="KW-1133">Transmembrane helix</keyword>
<dbReference type="Proteomes" id="UP000278542">
    <property type="component" value="Unassembled WGS sequence"/>
</dbReference>
<keyword evidence="3" id="KW-0132">Cell division</keyword>
<dbReference type="OrthoDB" id="7068768at2"/>
<reference evidence="3 4" key="1">
    <citation type="submission" date="2018-10" db="EMBL/GenBank/DDBJ databases">
        <title>Genomic Encyclopedia of Type Strains, Phase IV (KMG-IV): sequencing the most valuable type-strain genomes for metagenomic binning, comparative biology and taxonomic classification.</title>
        <authorList>
            <person name="Goeker M."/>
        </authorList>
    </citation>
    <scope>NUCLEOTIDE SEQUENCE [LARGE SCALE GENOMIC DNA]</scope>
    <source>
        <strain evidence="3 4">DSM 22228</strain>
    </source>
</reference>
<keyword evidence="3" id="KW-0131">Cell cycle</keyword>